<dbReference type="PANTHER" id="PTHR33607">
    <property type="entry name" value="ENDONUCLEASE-1"/>
    <property type="match status" value="1"/>
</dbReference>
<evidence type="ECO:0000256" key="4">
    <source>
        <dbReference type="SAM" id="SignalP"/>
    </source>
</evidence>
<dbReference type="InterPro" id="IPR007346">
    <property type="entry name" value="Endonuclease-I"/>
</dbReference>
<protein>
    <submittedName>
        <fullName evidence="5">Deoxyribonuclease I</fullName>
    </submittedName>
</protein>
<evidence type="ECO:0000313" key="5">
    <source>
        <dbReference type="EMBL" id="ALS34408.1"/>
    </source>
</evidence>
<sequence>MDMTRFILALLAFFVCFSLSAEEFTRFSTAKRHLIKTLPNNAKSIYCGCDIKKQGKKLVPDPTNCGYVPRNTHTRSGNVNARALRIEWEHIVPAWEFGHQLQCWQDGGRKNCRKVSAKFRKMEADINNLAPAIGEINADRSNYRFGMLSESATQYGRCEVKVNFKQRVIEPPFYARKQIADAYAYMQKTYGLKISNKQQQLFNAWQQQAYAAQTNTKKL</sequence>
<evidence type="ECO:0000313" key="6">
    <source>
        <dbReference type="Proteomes" id="UP000065261"/>
    </source>
</evidence>
<keyword evidence="2" id="KW-0540">Nuclease</keyword>
<feature type="signal peptide" evidence="4">
    <location>
        <begin position="1"/>
        <end position="21"/>
    </location>
</feature>
<dbReference type="Proteomes" id="UP000065261">
    <property type="component" value="Chromosome I"/>
</dbReference>
<keyword evidence="4" id="KW-0732">Signal</keyword>
<keyword evidence="3" id="KW-0378">Hydrolase</keyword>
<feature type="chain" id="PRO_5006833950" evidence="4">
    <location>
        <begin position="22"/>
        <end position="219"/>
    </location>
</feature>
<dbReference type="Pfam" id="PF04231">
    <property type="entry name" value="Endonuclease_1"/>
    <property type="match status" value="1"/>
</dbReference>
<dbReference type="KEGG" id="ptn:PTRA_a3433"/>
<name>A0A0U2X187_9GAMM</name>
<evidence type="ECO:0000256" key="1">
    <source>
        <dbReference type="ARBA" id="ARBA00006429"/>
    </source>
</evidence>
<dbReference type="OrthoDB" id="9800417at2"/>
<dbReference type="PANTHER" id="PTHR33607:SF2">
    <property type="entry name" value="ENDONUCLEASE-1"/>
    <property type="match status" value="1"/>
</dbReference>
<organism evidence="5">
    <name type="scientific">Pseudoalteromonas translucida KMM 520</name>
    <dbReference type="NCBI Taxonomy" id="1315283"/>
    <lineage>
        <taxon>Bacteria</taxon>
        <taxon>Pseudomonadati</taxon>
        <taxon>Pseudomonadota</taxon>
        <taxon>Gammaproteobacteria</taxon>
        <taxon>Alteromonadales</taxon>
        <taxon>Pseudoalteromonadaceae</taxon>
        <taxon>Pseudoalteromonas</taxon>
    </lineage>
</organism>
<accession>A0A0U2X187</accession>
<dbReference type="GO" id="GO:0004518">
    <property type="term" value="F:nuclease activity"/>
    <property type="evidence" value="ECO:0007669"/>
    <property type="project" value="UniProtKB-KW"/>
</dbReference>
<comment type="similarity">
    <text evidence="1">Belongs to the EndA/NucM nuclease family.</text>
</comment>
<dbReference type="EMBL" id="CP011034">
    <property type="protein sequence ID" value="ALS34408.1"/>
    <property type="molecule type" value="Genomic_DNA"/>
</dbReference>
<reference evidence="5 6" key="1">
    <citation type="submission" date="2015-03" db="EMBL/GenBank/DDBJ databases">
        <authorList>
            <person name="Murphy D."/>
        </authorList>
    </citation>
    <scope>NUCLEOTIDE SEQUENCE [LARGE SCALE GENOMIC DNA]</scope>
    <source>
        <strain evidence="5 6">KMM 520</strain>
    </source>
</reference>
<gene>
    <name evidence="5" type="primary">endA</name>
    <name evidence="5" type="ORF">PTRA_a3433</name>
</gene>
<dbReference type="AlphaFoldDB" id="A0A0U2X187"/>
<dbReference type="SUPFAM" id="SSF54060">
    <property type="entry name" value="His-Me finger endonucleases"/>
    <property type="match status" value="1"/>
</dbReference>
<dbReference type="PATRIC" id="fig|1315283.4.peg.2996"/>
<dbReference type="GO" id="GO:0016787">
    <property type="term" value="F:hydrolase activity"/>
    <property type="evidence" value="ECO:0007669"/>
    <property type="project" value="UniProtKB-KW"/>
</dbReference>
<proteinExistence type="inferred from homology"/>
<dbReference type="InterPro" id="IPR044925">
    <property type="entry name" value="His-Me_finger_sf"/>
</dbReference>
<evidence type="ECO:0000256" key="3">
    <source>
        <dbReference type="ARBA" id="ARBA00022801"/>
    </source>
</evidence>
<evidence type="ECO:0000256" key="2">
    <source>
        <dbReference type="ARBA" id="ARBA00022722"/>
    </source>
</evidence>